<dbReference type="Proteomes" id="UP000185478">
    <property type="component" value="Chromosome"/>
</dbReference>
<reference evidence="2 3" key="1">
    <citation type="submission" date="2014-08" db="EMBL/GenBank/DDBJ databases">
        <title>Complete genome sequence of Corynebacterium aquilae S-613T(T) (=DSM 44791(T)), isolated from the choana of a healthy golden eagle.</title>
        <authorList>
            <person name="Ruckert C."/>
            <person name="Albersmeier A."/>
            <person name="Winkler A."/>
            <person name="Kalinowski J."/>
        </authorList>
    </citation>
    <scope>NUCLEOTIDE SEQUENCE [LARGE SCALE GENOMIC DNA]</scope>
    <source>
        <strain evidence="2 3">S-613</strain>
    </source>
</reference>
<dbReference type="AlphaFoldDB" id="A0A1L7CEA0"/>
<protein>
    <submittedName>
        <fullName evidence="2">Uncharacterized protein</fullName>
    </submittedName>
</protein>
<evidence type="ECO:0000313" key="3">
    <source>
        <dbReference type="Proteomes" id="UP000185478"/>
    </source>
</evidence>
<accession>A0A1L7CEA0</accession>
<name>A0A1L7CEA0_9CORY</name>
<proteinExistence type="predicted"/>
<evidence type="ECO:0000256" key="1">
    <source>
        <dbReference type="SAM" id="MobiDB-lite"/>
    </source>
</evidence>
<gene>
    <name evidence="2" type="ORF">CAQU_02690</name>
</gene>
<organism evidence="2 3">
    <name type="scientific">Corynebacterium aquilae DSM 44791</name>
    <dbReference type="NCBI Taxonomy" id="1431546"/>
    <lineage>
        <taxon>Bacteria</taxon>
        <taxon>Bacillati</taxon>
        <taxon>Actinomycetota</taxon>
        <taxon>Actinomycetes</taxon>
        <taxon>Mycobacteriales</taxon>
        <taxon>Corynebacteriaceae</taxon>
        <taxon>Corynebacterium</taxon>
    </lineage>
</organism>
<dbReference type="EMBL" id="CP009245">
    <property type="protein sequence ID" value="APT84155.1"/>
    <property type="molecule type" value="Genomic_DNA"/>
</dbReference>
<evidence type="ECO:0000313" key="2">
    <source>
        <dbReference type="EMBL" id="APT84155.1"/>
    </source>
</evidence>
<feature type="region of interest" description="Disordered" evidence="1">
    <location>
        <begin position="110"/>
        <end position="133"/>
    </location>
</feature>
<sequence>MTPMSPPPSAFHPDDADQFGHKMLLDYLEHLSENSADSFRDAAFVPLIARQLREAIESTTSPDRPLPASVSALIQTLLNHLIESAQATAVFSGEATAHWEALTRVTMPPLTQLPSPHEPPRPTAVAPSLPRREEAHKRRLFAGMLRESHAPKTADAFDSIATWHSTHDRPLPFAVADTLMAVLLHGVEKTTIALERFAREPEDAQLKDTAQRLLDPTGQVVTFDEDGLPAGMVDYEPSISARFSSVLQPGEDHATSPYASSHTQDAYRSLLALHPVFVKLEQRQKELLDRVMFAAARNGDRDTQARVLFRHRTTEETFADRIILDLIRTYTNDDGELPAAALFDHTMTYFFSLERSQRRVAHYLGLDIEQYEFPIQLPESQHLEG</sequence>
<keyword evidence="3" id="KW-1185">Reference proteome</keyword>
<dbReference type="KEGG" id="caqu:CAQU_02690"/>